<gene>
    <name evidence="1" type="ordered locus">Amet_1322</name>
</gene>
<protein>
    <submittedName>
        <fullName evidence="1">Uncharacterized protein</fullName>
    </submittedName>
</protein>
<keyword evidence="2" id="KW-1185">Reference proteome</keyword>
<evidence type="ECO:0000313" key="2">
    <source>
        <dbReference type="Proteomes" id="UP000001572"/>
    </source>
</evidence>
<dbReference type="EMBL" id="CP000724">
    <property type="protein sequence ID" value="ABR47524.1"/>
    <property type="molecule type" value="Genomic_DNA"/>
</dbReference>
<accession>A6TMV6</accession>
<sequence length="66" mass="7804">MELLERRRFALNEIYKYIKVICAILKKIQCSKYLIILILPTPNENPKKAVDFLKYVLTVISRSCMI</sequence>
<evidence type="ECO:0000313" key="1">
    <source>
        <dbReference type="EMBL" id="ABR47524.1"/>
    </source>
</evidence>
<dbReference type="Proteomes" id="UP000001572">
    <property type="component" value="Chromosome"/>
</dbReference>
<reference evidence="2" key="1">
    <citation type="journal article" date="2016" name="Genome Announc.">
        <title>Complete genome sequence of Alkaliphilus metalliredigens strain QYMF, an alkaliphilic and metal-reducing bacterium isolated from borax-contaminated leachate ponds.</title>
        <authorList>
            <person name="Hwang C."/>
            <person name="Copeland A."/>
            <person name="Lucas S."/>
            <person name="Lapidus A."/>
            <person name="Barry K."/>
            <person name="Detter J.C."/>
            <person name="Glavina Del Rio T."/>
            <person name="Hammon N."/>
            <person name="Israni S."/>
            <person name="Dalin E."/>
            <person name="Tice H."/>
            <person name="Pitluck S."/>
            <person name="Chertkov O."/>
            <person name="Brettin T."/>
            <person name="Bruce D."/>
            <person name="Han C."/>
            <person name="Schmutz J."/>
            <person name="Larimer F."/>
            <person name="Land M.L."/>
            <person name="Hauser L."/>
            <person name="Kyrpides N."/>
            <person name="Mikhailova N."/>
            <person name="Ye Q."/>
            <person name="Zhou J."/>
            <person name="Richardson P."/>
            <person name="Fields M.W."/>
        </authorList>
    </citation>
    <scope>NUCLEOTIDE SEQUENCE [LARGE SCALE GENOMIC DNA]</scope>
    <source>
        <strain evidence="2">QYMF</strain>
    </source>
</reference>
<dbReference type="AlphaFoldDB" id="A6TMV6"/>
<proteinExistence type="predicted"/>
<dbReference type="KEGG" id="amt:Amet_1322"/>
<name>A6TMV6_ALKMQ</name>
<dbReference type="STRING" id="293826.Amet_1322"/>
<dbReference type="HOGENOM" id="CLU_2821573_0_0_9"/>
<organism evidence="1 2">
    <name type="scientific">Alkaliphilus metalliredigens (strain QYMF)</name>
    <dbReference type="NCBI Taxonomy" id="293826"/>
    <lineage>
        <taxon>Bacteria</taxon>
        <taxon>Bacillati</taxon>
        <taxon>Bacillota</taxon>
        <taxon>Clostridia</taxon>
        <taxon>Peptostreptococcales</taxon>
        <taxon>Natronincolaceae</taxon>
        <taxon>Alkaliphilus</taxon>
    </lineage>
</organism>